<feature type="compositionally biased region" description="Basic and acidic residues" evidence="1">
    <location>
        <begin position="66"/>
        <end position="89"/>
    </location>
</feature>
<feature type="compositionally biased region" description="Basic and acidic residues" evidence="1">
    <location>
        <begin position="104"/>
        <end position="113"/>
    </location>
</feature>
<reference evidence="2 3" key="1">
    <citation type="submission" date="2023-02" db="EMBL/GenBank/DDBJ databases">
        <title>LHISI_Scaffold_Assembly.</title>
        <authorList>
            <person name="Stuart O.P."/>
            <person name="Cleave R."/>
            <person name="Magrath M.J.L."/>
            <person name="Mikheyev A.S."/>
        </authorList>
    </citation>
    <scope>NUCLEOTIDE SEQUENCE [LARGE SCALE GENOMIC DNA]</scope>
    <source>
        <strain evidence="2">Daus_M_001</strain>
        <tissue evidence="2">Leg muscle</tissue>
    </source>
</reference>
<organism evidence="2 3">
    <name type="scientific">Dryococelus australis</name>
    <dbReference type="NCBI Taxonomy" id="614101"/>
    <lineage>
        <taxon>Eukaryota</taxon>
        <taxon>Metazoa</taxon>
        <taxon>Ecdysozoa</taxon>
        <taxon>Arthropoda</taxon>
        <taxon>Hexapoda</taxon>
        <taxon>Insecta</taxon>
        <taxon>Pterygota</taxon>
        <taxon>Neoptera</taxon>
        <taxon>Polyneoptera</taxon>
        <taxon>Phasmatodea</taxon>
        <taxon>Verophasmatodea</taxon>
        <taxon>Anareolatae</taxon>
        <taxon>Phasmatidae</taxon>
        <taxon>Eurycanthinae</taxon>
        <taxon>Dryococelus</taxon>
    </lineage>
</organism>
<feature type="region of interest" description="Disordered" evidence="1">
    <location>
        <begin position="45"/>
        <end position="128"/>
    </location>
</feature>
<dbReference type="Proteomes" id="UP001159363">
    <property type="component" value="Chromosome 4"/>
</dbReference>
<evidence type="ECO:0000313" key="3">
    <source>
        <dbReference type="Proteomes" id="UP001159363"/>
    </source>
</evidence>
<name>A0ABQ9HHP0_9NEOP</name>
<gene>
    <name evidence="2" type="ORF">PR048_015702</name>
</gene>
<comment type="caution">
    <text evidence="2">The sequence shown here is derived from an EMBL/GenBank/DDBJ whole genome shotgun (WGS) entry which is preliminary data.</text>
</comment>
<evidence type="ECO:0000256" key="1">
    <source>
        <dbReference type="SAM" id="MobiDB-lite"/>
    </source>
</evidence>
<accession>A0ABQ9HHP0</accession>
<sequence>MPEGTQNCEGARAGIVGFGGSTEKKLYCSQFGTGHLAKVAELQRLTSSEEEAAESEKRGRWRKPRRREEEKNLARQEGEQRTAREESHKKTDHKKTLQLAMEEETYKKQETTEHQQTNPAENNRRPPPIIITRQENFLKTAKQIAQANKNRVTLVYSRQGGRINTDREEDYEETIIANSVQEIPTPAFHSNTQTAANPIRQQQRRRHKKEEFPPLKRQTSARKIDLENSLHNTQEALDFIQTSEFQNATHTILKIKAKAEAKTTSKKEGTLFKEYNKKHNEAEESEKYRDEPLDIEKTEWNTITQDNITEK</sequence>
<feature type="region of interest" description="Disordered" evidence="1">
    <location>
        <begin position="189"/>
        <end position="213"/>
    </location>
</feature>
<protein>
    <submittedName>
        <fullName evidence="2">Uncharacterized protein</fullName>
    </submittedName>
</protein>
<proteinExistence type="predicted"/>
<keyword evidence="3" id="KW-1185">Reference proteome</keyword>
<dbReference type="EMBL" id="JARBHB010000005">
    <property type="protein sequence ID" value="KAJ8883847.1"/>
    <property type="molecule type" value="Genomic_DNA"/>
</dbReference>
<evidence type="ECO:0000313" key="2">
    <source>
        <dbReference type="EMBL" id="KAJ8883847.1"/>
    </source>
</evidence>